<evidence type="ECO:0000313" key="15">
    <source>
        <dbReference type="Proteomes" id="UP000095300"/>
    </source>
</evidence>
<dbReference type="PROSITE" id="PS00139">
    <property type="entry name" value="THIOL_PROTEASE_CYS"/>
    <property type="match status" value="1"/>
</dbReference>
<dbReference type="Pfam" id="PF00112">
    <property type="entry name" value="Peptidase_C1"/>
    <property type="match status" value="1"/>
</dbReference>
<feature type="compositionally biased region" description="Basic and acidic residues" evidence="9">
    <location>
        <begin position="214"/>
        <end position="231"/>
    </location>
</feature>
<dbReference type="PROSITE" id="PS00640">
    <property type="entry name" value="THIOL_PROTEASE_ASN"/>
    <property type="match status" value="1"/>
</dbReference>
<comment type="similarity">
    <text evidence="1">Belongs to the peptidase C1 family.</text>
</comment>
<feature type="compositionally biased region" description="Acidic residues" evidence="9">
    <location>
        <begin position="261"/>
        <end position="274"/>
    </location>
</feature>
<evidence type="ECO:0000259" key="11">
    <source>
        <dbReference type="SMART" id="SM00043"/>
    </source>
</evidence>
<evidence type="ECO:0000256" key="3">
    <source>
        <dbReference type="ARBA" id="ARBA00022729"/>
    </source>
</evidence>
<dbReference type="InterPro" id="IPR013201">
    <property type="entry name" value="Prot_inhib_I29"/>
</dbReference>
<organism evidence="14 15">
    <name type="scientific">Stomoxys calcitrans</name>
    <name type="common">Stable fly</name>
    <name type="synonym">Conops calcitrans</name>
    <dbReference type="NCBI Taxonomy" id="35570"/>
    <lineage>
        <taxon>Eukaryota</taxon>
        <taxon>Metazoa</taxon>
        <taxon>Ecdysozoa</taxon>
        <taxon>Arthropoda</taxon>
        <taxon>Hexapoda</taxon>
        <taxon>Insecta</taxon>
        <taxon>Pterygota</taxon>
        <taxon>Neoptera</taxon>
        <taxon>Endopterygota</taxon>
        <taxon>Diptera</taxon>
        <taxon>Brachycera</taxon>
        <taxon>Muscomorpha</taxon>
        <taxon>Muscoidea</taxon>
        <taxon>Muscidae</taxon>
        <taxon>Stomoxys</taxon>
    </lineage>
</organism>
<dbReference type="AlphaFoldDB" id="A0A1I8PCB4"/>
<dbReference type="SMART" id="SM00043">
    <property type="entry name" value="CY"/>
    <property type="match status" value="1"/>
</dbReference>
<dbReference type="InterPro" id="IPR000668">
    <property type="entry name" value="Peptidase_C1A_C"/>
</dbReference>
<evidence type="ECO:0000256" key="7">
    <source>
        <dbReference type="ARBA" id="ARBA00023157"/>
    </source>
</evidence>
<dbReference type="SUPFAM" id="SSF54403">
    <property type="entry name" value="Cystatin/monellin"/>
    <property type="match status" value="1"/>
</dbReference>
<feature type="chain" id="PRO_5009326372" description="Cysteine proteinase CG12163" evidence="10">
    <location>
        <begin position="23"/>
        <end position="785"/>
    </location>
</feature>
<evidence type="ECO:0000256" key="6">
    <source>
        <dbReference type="ARBA" id="ARBA00023145"/>
    </source>
</evidence>
<keyword evidence="2" id="KW-0645">Protease</keyword>
<feature type="compositionally biased region" description="Low complexity" evidence="9">
    <location>
        <begin position="197"/>
        <end position="208"/>
    </location>
</feature>
<accession>A0A1I8PCB4</accession>
<dbReference type="PROSITE" id="PS00639">
    <property type="entry name" value="THIOL_PROTEASE_HIS"/>
    <property type="match status" value="1"/>
</dbReference>
<keyword evidence="3 10" id="KW-0732">Signal</keyword>
<feature type="compositionally biased region" description="Low complexity" evidence="9">
    <location>
        <begin position="275"/>
        <end position="290"/>
    </location>
</feature>
<proteinExistence type="inferred from homology"/>
<protein>
    <recommendedName>
        <fullName evidence="16">Cysteine proteinase CG12163</fullName>
    </recommendedName>
</protein>
<reference evidence="14" key="1">
    <citation type="submission" date="2020-05" db="UniProtKB">
        <authorList>
            <consortium name="EnsemblMetazoa"/>
        </authorList>
    </citation>
    <scope>IDENTIFICATION</scope>
    <source>
        <strain evidence="14">USDA</strain>
    </source>
</reference>
<evidence type="ECO:0000256" key="1">
    <source>
        <dbReference type="ARBA" id="ARBA00008455"/>
    </source>
</evidence>
<keyword evidence="7" id="KW-1015">Disulfide bond</keyword>
<keyword evidence="15" id="KW-1185">Reference proteome</keyword>
<dbReference type="InterPro" id="IPR000169">
    <property type="entry name" value="Pept_cys_AS"/>
</dbReference>
<evidence type="ECO:0000259" key="12">
    <source>
        <dbReference type="SMART" id="SM00645"/>
    </source>
</evidence>
<dbReference type="PRINTS" id="PR00705">
    <property type="entry name" value="PAPAIN"/>
</dbReference>
<dbReference type="Gene3D" id="3.90.70.10">
    <property type="entry name" value="Cysteine proteinases"/>
    <property type="match status" value="1"/>
</dbReference>
<dbReference type="Proteomes" id="UP000095300">
    <property type="component" value="Unassembled WGS sequence"/>
</dbReference>
<keyword evidence="4" id="KW-0378">Hydrolase</keyword>
<keyword evidence="5" id="KW-0788">Thiol protease</keyword>
<feature type="region of interest" description="Disordered" evidence="9">
    <location>
        <begin position="142"/>
        <end position="161"/>
    </location>
</feature>
<dbReference type="GO" id="GO:0004869">
    <property type="term" value="F:cysteine-type endopeptidase inhibitor activity"/>
    <property type="evidence" value="ECO:0007669"/>
    <property type="project" value="InterPro"/>
</dbReference>
<evidence type="ECO:0000256" key="9">
    <source>
        <dbReference type="SAM" id="MobiDB-lite"/>
    </source>
</evidence>
<evidence type="ECO:0000256" key="5">
    <source>
        <dbReference type="ARBA" id="ARBA00022807"/>
    </source>
</evidence>
<dbReference type="Gene3D" id="3.10.450.10">
    <property type="match status" value="2"/>
</dbReference>
<evidence type="ECO:0000313" key="14">
    <source>
        <dbReference type="EnsemblMetazoa" id="SCAU006778-PB"/>
    </source>
</evidence>
<dbReference type="KEGG" id="scac:106081263"/>
<dbReference type="STRING" id="35570.A0A1I8PCB4"/>
<feature type="domain" description="Cathepsin propeptide inhibitor" evidence="13">
    <location>
        <begin position="480"/>
        <end position="537"/>
    </location>
</feature>
<evidence type="ECO:0000256" key="2">
    <source>
        <dbReference type="ARBA" id="ARBA00022670"/>
    </source>
</evidence>
<keyword evidence="8" id="KW-0325">Glycoprotein</keyword>
<gene>
    <name evidence="14" type="primary">106081263</name>
</gene>
<feature type="compositionally biased region" description="Low complexity" evidence="9">
    <location>
        <begin position="232"/>
        <end position="241"/>
    </location>
</feature>
<dbReference type="InterPro" id="IPR013128">
    <property type="entry name" value="Peptidase_C1A"/>
</dbReference>
<dbReference type="InterPro" id="IPR025660">
    <property type="entry name" value="Pept_his_AS"/>
</dbReference>
<dbReference type="PANTHER" id="PTHR12411">
    <property type="entry name" value="CYSTEINE PROTEASE FAMILY C1-RELATED"/>
    <property type="match status" value="1"/>
</dbReference>
<dbReference type="InterPro" id="IPR025661">
    <property type="entry name" value="Pept_asp_AS"/>
</dbReference>
<dbReference type="GO" id="GO:0008234">
    <property type="term" value="F:cysteine-type peptidase activity"/>
    <property type="evidence" value="ECO:0007669"/>
    <property type="project" value="UniProtKB-KW"/>
</dbReference>
<name>A0A1I8PCB4_STOCA</name>
<dbReference type="OrthoDB" id="387093at2759"/>
<evidence type="ECO:0000256" key="4">
    <source>
        <dbReference type="ARBA" id="ARBA00022801"/>
    </source>
</evidence>
<sequence length="785" mass="87760">MRIYAIGATVALLTFALIGVHGQEAEPAAIENETESESEMQPVSEEPIKFVHVLNPGEREYLSPNLIGVQNIAMTFLPLSINFINIVDAFREIVNGVRYDIMVNAIDTKDQDAEIVCHLVILEKPWLRTEWGDKVRELQHSNCSSNAADDGDVPGQSGLRANDINDKYVKSTVFNGGSRNELTNEEMKRLEDQIFPSAISSKRTSSSSNNLRIHQNEKPMENPSDGDKSTEETTSTTTASENQEEVTTANEGEDAAKNEAEEQTTAETVVDEAEITSTNIATSTESTATSDDSEASVPELSEDDKKWLDDIFSIGAFNFENSLNARRKVDAGADVVADDGQQKQVEEEPMIRAKRSANLVGGTTSLSNDKAEELLTKSLEKLATGDGPSYKLSKVHKASKQLVSGTLTKIDCDLIDSEGEEVRCEVQIWSKSWADMNEITVNCPQRKLVKQRLRRSLQYAEKKSHKKLNHHSLSKVEHLFSKFQVKYKRRYHTNMERQMRLRIFRQNLKIIQDLNENEQGSAKYGITEFADLTSTEYKQRTGMWQRDQAKAALTPKAEIPNIELPREFDWRDKGVITPVKNQGQCGSCWAFSVTGNLEGLHAVKTGKLQEYSEQELLDCDTSDSACNGGLPDNAFEAIEKIGGLELESEYPYHARKEQCHFDKSRVQVKVKGHVDLPKNETAMAQWLIANGPISIGINANAMQFYRGGVSHPWHMLCSHKNLDHGVLIVGYGVSDYPMFNKTLPYWIIKNSWGSKWGEQGYYRVYRGDNSCGVSEMASSAVLADD</sequence>
<dbReference type="SMART" id="SM00645">
    <property type="entry name" value="Pept_C1"/>
    <property type="match status" value="1"/>
</dbReference>
<dbReference type="Pfam" id="PF08246">
    <property type="entry name" value="Inhibitor_I29"/>
    <property type="match status" value="1"/>
</dbReference>
<keyword evidence="6" id="KW-0865">Zymogen</keyword>
<dbReference type="CDD" id="cd02248">
    <property type="entry name" value="Peptidase_C1A"/>
    <property type="match status" value="1"/>
</dbReference>
<dbReference type="InterPro" id="IPR000010">
    <property type="entry name" value="Cystatin_dom"/>
</dbReference>
<dbReference type="VEuPathDB" id="VectorBase:SCAU006778"/>
<feature type="region of interest" description="Disordered" evidence="9">
    <location>
        <begin position="195"/>
        <end position="301"/>
    </location>
</feature>
<evidence type="ECO:0000256" key="10">
    <source>
        <dbReference type="SAM" id="SignalP"/>
    </source>
</evidence>
<dbReference type="FunFam" id="3.90.70.10:FF:000130">
    <property type="entry name" value="Cysteine proteinase 1"/>
    <property type="match status" value="1"/>
</dbReference>
<dbReference type="InterPro" id="IPR038765">
    <property type="entry name" value="Papain-like_cys_pep_sf"/>
</dbReference>
<evidence type="ECO:0000259" key="13">
    <source>
        <dbReference type="SMART" id="SM00848"/>
    </source>
</evidence>
<dbReference type="GO" id="GO:0006508">
    <property type="term" value="P:proteolysis"/>
    <property type="evidence" value="ECO:0007669"/>
    <property type="project" value="UniProtKB-KW"/>
</dbReference>
<dbReference type="SMART" id="SM00848">
    <property type="entry name" value="Inhibitor_I29"/>
    <property type="match status" value="1"/>
</dbReference>
<dbReference type="EnsemblMetazoa" id="SCAU006778-RB">
    <property type="protein sequence ID" value="SCAU006778-PB"/>
    <property type="gene ID" value="SCAU006778"/>
</dbReference>
<dbReference type="InterPro" id="IPR039417">
    <property type="entry name" value="Peptidase_C1A_papain-like"/>
</dbReference>
<feature type="signal peptide" evidence="10">
    <location>
        <begin position="1"/>
        <end position="22"/>
    </location>
</feature>
<feature type="domain" description="Cystatin" evidence="11">
    <location>
        <begin position="358"/>
        <end position="444"/>
    </location>
</feature>
<dbReference type="InterPro" id="IPR046350">
    <property type="entry name" value="Cystatin_sf"/>
</dbReference>
<feature type="domain" description="Peptidase C1A papain C-terminal" evidence="12">
    <location>
        <begin position="564"/>
        <end position="781"/>
    </location>
</feature>
<evidence type="ECO:0008006" key="16">
    <source>
        <dbReference type="Google" id="ProtNLM"/>
    </source>
</evidence>
<evidence type="ECO:0000256" key="8">
    <source>
        <dbReference type="ARBA" id="ARBA00023180"/>
    </source>
</evidence>
<dbReference type="SUPFAM" id="SSF54001">
    <property type="entry name" value="Cysteine proteinases"/>
    <property type="match status" value="1"/>
</dbReference>